<name>F8NFX1_SERL9</name>
<evidence type="ECO:0000256" key="6">
    <source>
        <dbReference type="SAM" id="Phobius"/>
    </source>
</evidence>
<dbReference type="OrthoDB" id="100006at2759"/>
<keyword evidence="4 6" id="KW-0472">Membrane</keyword>
<dbReference type="EMBL" id="GL945428">
    <property type="protein sequence ID" value="EGO30941.1"/>
    <property type="molecule type" value="Genomic_DNA"/>
</dbReference>
<evidence type="ECO:0000313" key="7">
    <source>
        <dbReference type="EMBL" id="EGO30941.1"/>
    </source>
</evidence>
<organism>
    <name type="scientific">Serpula lacrymans var. lacrymans (strain S7.9)</name>
    <name type="common">Dry rot fungus</name>
    <dbReference type="NCBI Taxonomy" id="578457"/>
    <lineage>
        <taxon>Eukaryota</taxon>
        <taxon>Fungi</taxon>
        <taxon>Dikarya</taxon>
        <taxon>Basidiomycota</taxon>
        <taxon>Agaricomycotina</taxon>
        <taxon>Agaricomycetes</taxon>
        <taxon>Agaricomycetidae</taxon>
        <taxon>Boletales</taxon>
        <taxon>Coniophorineae</taxon>
        <taxon>Serpulaceae</taxon>
        <taxon>Serpula</taxon>
    </lineage>
</organism>
<dbReference type="GO" id="GO:0004930">
    <property type="term" value="F:G protein-coupled receptor activity"/>
    <property type="evidence" value="ECO:0007669"/>
    <property type="project" value="TreeGrafter"/>
</dbReference>
<dbReference type="PANTHER" id="PTHR23112">
    <property type="entry name" value="G PROTEIN-COUPLED RECEPTOR 157-RELATED"/>
    <property type="match status" value="1"/>
</dbReference>
<dbReference type="HOGENOM" id="CLU_027149_0_3_1"/>
<dbReference type="Proteomes" id="UP000008064">
    <property type="component" value="Unassembled WGS sequence"/>
</dbReference>
<dbReference type="PANTHER" id="PTHR23112:SF37">
    <property type="entry name" value="G PROTEIN-COUPLED RECEPTOR GPR1"/>
    <property type="match status" value="1"/>
</dbReference>
<evidence type="ECO:0000256" key="1">
    <source>
        <dbReference type="ARBA" id="ARBA00004141"/>
    </source>
</evidence>
<keyword evidence="2 6" id="KW-0812">Transmembrane</keyword>
<sequence>MAYVTSRPFGNLLAPFQKTCRPHDMSLESPQLFGFGTRLGLVFIVELASLSAIAVTSLLSYVAYSAITINRNASRRWSTETHIHYYFLNLMVFDLIQAIGGIMDIRWIVEAQVTAGSFCTTQGLFKQMGDVGVAMSTIAIALHTLQVLVFRWTSAPRTALVVLLVIWIVVALMVGVPNAVQDQYYGPTGYWCWIKRDNFERIGLEYLWLWIAAFINIVVYVFLALVVRGIIVIDGLTIRWPRNRPRRRQNRDSTDSQHPLGKDESAIAVQMLFYPAVYIITVLPIAAARFSEFHSNNVPFGVTAFADSLFASSGLFNTILYALTRPKLLPRRSRPVSSFMLASGTSVRFRHSRSQGHMSKDYETGTLTDLDVSESSQDPSGSVRLSR</sequence>
<feature type="transmembrane region" description="Helical" evidence="6">
    <location>
        <begin position="85"/>
        <end position="103"/>
    </location>
</feature>
<keyword evidence="3 6" id="KW-1133">Transmembrane helix</keyword>
<feature type="transmembrane region" description="Helical" evidence="6">
    <location>
        <begin position="39"/>
        <end position="64"/>
    </location>
</feature>
<evidence type="ECO:0000256" key="5">
    <source>
        <dbReference type="SAM" id="MobiDB-lite"/>
    </source>
</evidence>
<accession>F8NFX1</accession>
<dbReference type="AlphaFoldDB" id="F8NFX1"/>
<feature type="compositionally biased region" description="Polar residues" evidence="5">
    <location>
        <begin position="373"/>
        <end position="387"/>
    </location>
</feature>
<dbReference type="GO" id="GO:0007189">
    <property type="term" value="P:adenylate cyclase-activating G protein-coupled receptor signaling pathway"/>
    <property type="evidence" value="ECO:0007669"/>
    <property type="project" value="TreeGrafter"/>
</dbReference>
<dbReference type="GO" id="GO:0005886">
    <property type="term" value="C:plasma membrane"/>
    <property type="evidence" value="ECO:0007669"/>
    <property type="project" value="TreeGrafter"/>
</dbReference>
<feature type="transmembrane region" description="Helical" evidence="6">
    <location>
        <begin position="159"/>
        <end position="180"/>
    </location>
</feature>
<feature type="region of interest" description="Disordered" evidence="5">
    <location>
        <begin position="368"/>
        <end position="387"/>
    </location>
</feature>
<proteinExistence type="predicted"/>
<dbReference type="GeneID" id="18817154"/>
<evidence type="ECO:0000256" key="2">
    <source>
        <dbReference type="ARBA" id="ARBA00022692"/>
    </source>
</evidence>
<feature type="transmembrane region" description="Helical" evidence="6">
    <location>
        <begin position="131"/>
        <end position="152"/>
    </location>
</feature>
<reference evidence="7" key="1">
    <citation type="submission" date="2011-04" db="EMBL/GenBank/DDBJ databases">
        <title>Evolution of plant cell wall degrading machinery underlies the functional diversity of forest fungi.</title>
        <authorList>
            <consortium name="US DOE Joint Genome Institute (JGI-PGF)"/>
            <person name="Eastwood D.C."/>
            <person name="Floudas D."/>
            <person name="Binder M."/>
            <person name="Majcherczyk A."/>
            <person name="Schneider P."/>
            <person name="Aerts A."/>
            <person name="Asiegbu F.O."/>
            <person name="Baker S.E."/>
            <person name="Barry K."/>
            <person name="Bendiksby M."/>
            <person name="Blumentritt M."/>
            <person name="Coutinho P.M."/>
            <person name="Cullen D."/>
            <person name="Cullen D."/>
            <person name="Gathman A."/>
            <person name="Goodell B."/>
            <person name="Henrissat B."/>
            <person name="Ihrmark K."/>
            <person name="Kauserud H."/>
            <person name="Kohler A."/>
            <person name="LaButti K."/>
            <person name="Lapidus A."/>
            <person name="Lavin J.L."/>
            <person name="Lee Y.-H."/>
            <person name="Lindquist E."/>
            <person name="Lilly W."/>
            <person name="Lucas S."/>
            <person name="Morin E."/>
            <person name="Murat C."/>
            <person name="Oguiza J.A."/>
            <person name="Park J."/>
            <person name="Pisabarro A.G."/>
            <person name="Riley R."/>
            <person name="Rosling A."/>
            <person name="Salamov A."/>
            <person name="Schmidt O."/>
            <person name="Schmutz J."/>
            <person name="Skrede I."/>
            <person name="Stenlid J."/>
            <person name="Wiebenga A."/>
            <person name="Xie X."/>
            <person name="Kues U."/>
            <person name="Hibbett D.S."/>
            <person name="Hoffmeister D."/>
            <person name="Hogberg N."/>
            <person name="Martin F."/>
            <person name="Grigoriev I.V."/>
            <person name="Watkinson S.C."/>
        </authorList>
    </citation>
    <scope>NUCLEOTIDE SEQUENCE</scope>
    <source>
        <strain evidence="7">S7.9</strain>
    </source>
</reference>
<dbReference type="KEGG" id="sla:SERLADRAFT_455316"/>
<evidence type="ECO:0000256" key="4">
    <source>
        <dbReference type="ARBA" id="ARBA00023136"/>
    </source>
</evidence>
<gene>
    <name evidence="7" type="ORF">SERLADRAFT_455316</name>
</gene>
<dbReference type="Gene3D" id="1.20.1070.10">
    <property type="entry name" value="Rhodopsin 7-helix transmembrane proteins"/>
    <property type="match status" value="1"/>
</dbReference>
<feature type="transmembrane region" description="Helical" evidence="6">
    <location>
        <begin position="207"/>
        <end position="238"/>
    </location>
</feature>
<feature type="transmembrane region" description="Helical" evidence="6">
    <location>
        <begin position="302"/>
        <end position="324"/>
    </location>
</feature>
<dbReference type="SUPFAM" id="SSF81321">
    <property type="entry name" value="Family A G protein-coupled receptor-like"/>
    <property type="match status" value="1"/>
</dbReference>
<feature type="transmembrane region" description="Helical" evidence="6">
    <location>
        <begin position="272"/>
        <end position="290"/>
    </location>
</feature>
<comment type="subcellular location">
    <subcellularLocation>
        <location evidence="1">Membrane</location>
        <topology evidence="1">Multi-pass membrane protein</topology>
    </subcellularLocation>
</comment>
<dbReference type="RefSeq" id="XP_007312825.1">
    <property type="nucleotide sequence ID" value="XM_007312763.1"/>
</dbReference>
<evidence type="ECO:0000256" key="3">
    <source>
        <dbReference type="ARBA" id="ARBA00022989"/>
    </source>
</evidence>
<protein>
    <submittedName>
        <fullName evidence="7">Uncharacterized protein</fullName>
    </submittedName>
</protein>